<evidence type="ECO:0000256" key="4">
    <source>
        <dbReference type="HAMAP-Rule" id="MF_03037"/>
    </source>
</evidence>
<feature type="repeat" description="WD" evidence="5">
    <location>
        <begin position="142"/>
        <end position="174"/>
    </location>
</feature>
<feature type="repeat" description="WD" evidence="5">
    <location>
        <begin position="98"/>
        <end position="139"/>
    </location>
</feature>
<dbReference type="FunFam" id="2.130.10.10:FF:000136">
    <property type="entry name" value="Probable cytosolic iron-sulfur protein assembly protein CIAO1"/>
    <property type="match status" value="1"/>
</dbReference>
<dbReference type="PROSITE" id="PS50082">
    <property type="entry name" value="WD_REPEATS_2"/>
    <property type="match status" value="6"/>
</dbReference>
<evidence type="ECO:0000313" key="6">
    <source>
        <dbReference type="EnsemblMetazoa" id="XP_014262243.1"/>
    </source>
</evidence>
<dbReference type="GO" id="GO:0016226">
    <property type="term" value="P:iron-sulfur cluster assembly"/>
    <property type="evidence" value="ECO:0007669"/>
    <property type="project" value="UniProtKB-UniRule"/>
</dbReference>
<dbReference type="EnsemblMetazoa" id="XM_014406757.1">
    <property type="protein sequence ID" value="XP_014262243.1"/>
    <property type="gene ID" value="LOC106674181"/>
</dbReference>
<feature type="repeat" description="WD" evidence="5">
    <location>
        <begin position="297"/>
        <end position="334"/>
    </location>
</feature>
<feature type="repeat" description="WD" evidence="5">
    <location>
        <begin position="188"/>
        <end position="220"/>
    </location>
</feature>
<dbReference type="PROSITE" id="PS00678">
    <property type="entry name" value="WD_REPEATS_1"/>
    <property type="match status" value="2"/>
</dbReference>
<dbReference type="Pfam" id="PF00400">
    <property type="entry name" value="WD40"/>
    <property type="match status" value="7"/>
</dbReference>
<protein>
    <recommendedName>
        <fullName evidence="4">Probable cytosolic iron-sulfur protein assembly protein Ciao1</fullName>
    </recommendedName>
</protein>
<dbReference type="KEGG" id="clec:106674181"/>
<evidence type="ECO:0000256" key="1">
    <source>
        <dbReference type="ARBA" id="ARBA00022574"/>
    </source>
</evidence>
<dbReference type="GeneID" id="106674181"/>
<dbReference type="InterPro" id="IPR019775">
    <property type="entry name" value="WD40_repeat_CS"/>
</dbReference>
<dbReference type="CTD" id="9391"/>
<feature type="repeat" description="WD" evidence="5">
    <location>
        <begin position="9"/>
        <end position="40"/>
    </location>
</feature>
<keyword evidence="2" id="KW-0677">Repeat</keyword>
<name>A0A8I6SAS4_CIMLE</name>
<comment type="function">
    <text evidence="4">Essential component of the cytosolic iron-sulfur (Fe/S) protein assembly machinery. Required for the maturation of extramitochondrial Fe/S proteins.</text>
</comment>
<dbReference type="CDD" id="cd00200">
    <property type="entry name" value="WD40"/>
    <property type="match status" value="1"/>
</dbReference>
<keyword evidence="1 5" id="KW-0853">WD repeat</keyword>
<dbReference type="InterPro" id="IPR028608">
    <property type="entry name" value="CIAO1/Cia1"/>
</dbReference>
<proteinExistence type="inferred from homology"/>
<dbReference type="PANTHER" id="PTHR19920:SF0">
    <property type="entry name" value="CYTOSOLIC IRON-SULFUR PROTEIN ASSEMBLY PROTEIN CIAO1-RELATED"/>
    <property type="match status" value="1"/>
</dbReference>
<dbReference type="PROSITE" id="PS51257">
    <property type="entry name" value="PROKAR_LIPOPROTEIN"/>
    <property type="match status" value="1"/>
</dbReference>
<dbReference type="InterPro" id="IPR001680">
    <property type="entry name" value="WD40_rpt"/>
</dbReference>
<evidence type="ECO:0000313" key="7">
    <source>
        <dbReference type="Proteomes" id="UP000494040"/>
    </source>
</evidence>
<feature type="repeat" description="WD" evidence="5">
    <location>
        <begin position="54"/>
        <end position="95"/>
    </location>
</feature>
<organism evidence="6 7">
    <name type="scientific">Cimex lectularius</name>
    <name type="common">Bed bug</name>
    <name type="synonym">Acanthia lectularia</name>
    <dbReference type="NCBI Taxonomy" id="79782"/>
    <lineage>
        <taxon>Eukaryota</taxon>
        <taxon>Metazoa</taxon>
        <taxon>Ecdysozoa</taxon>
        <taxon>Arthropoda</taxon>
        <taxon>Hexapoda</taxon>
        <taxon>Insecta</taxon>
        <taxon>Pterygota</taxon>
        <taxon>Neoptera</taxon>
        <taxon>Paraneoptera</taxon>
        <taxon>Hemiptera</taxon>
        <taxon>Heteroptera</taxon>
        <taxon>Panheteroptera</taxon>
        <taxon>Cimicomorpha</taxon>
        <taxon>Cimicidae</taxon>
        <taxon>Cimex</taxon>
    </lineage>
</organism>
<comment type="similarity">
    <text evidence="4">Belongs to the WD repeat CIA1 family.</text>
</comment>
<dbReference type="PROSITE" id="PS50294">
    <property type="entry name" value="WD_REPEATS_REGION"/>
    <property type="match status" value="6"/>
</dbReference>
<comment type="function">
    <text evidence="3">Key component of the cytosolic iron-sulfur protein assembly (CIA) complex, a multiprotein complex that mediates the incorporation of iron-sulfur cluster into extramitochondrial Fe/S proteins. As a CIA complex component, interacts specifically with CIAO2A or CIAO2B and MMS19 to assist different branches of iron-sulfur protein assembly, depending of its interactors. The complex CIAO1:CIAO2B:MMS19 binds to and facilitates the assembly of most cytosolic-nuclear Fe/S proteins. CIAO1:CIAO2A specifically matures ACO1 and stabilizes IREB2. Seems to specifically modulate the transactivation activity of WT1. As part of the mitotic spindle-associated MMXD complex it may play a role in chromosome segregation.</text>
</comment>
<dbReference type="InterPro" id="IPR015943">
    <property type="entry name" value="WD40/YVTN_repeat-like_dom_sf"/>
</dbReference>
<dbReference type="AlphaFoldDB" id="A0A8I6SAS4"/>
<dbReference type="Gene3D" id="2.130.10.10">
    <property type="entry name" value="YVTN repeat-like/Quinoprotein amine dehydrogenase"/>
    <property type="match status" value="1"/>
</dbReference>
<dbReference type="SMART" id="SM00320">
    <property type="entry name" value="WD40"/>
    <property type="match status" value="7"/>
</dbReference>
<dbReference type="InterPro" id="IPR020472">
    <property type="entry name" value="WD40_PAC1"/>
</dbReference>
<evidence type="ECO:0000256" key="3">
    <source>
        <dbReference type="ARBA" id="ARBA00060126"/>
    </source>
</evidence>
<dbReference type="PANTHER" id="PTHR19920">
    <property type="entry name" value="WD40 PROTEIN CIAO1"/>
    <property type="match status" value="1"/>
</dbReference>
<keyword evidence="7" id="KW-1185">Reference proteome</keyword>
<evidence type="ECO:0000256" key="2">
    <source>
        <dbReference type="ARBA" id="ARBA00022737"/>
    </source>
</evidence>
<evidence type="ECO:0000256" key="5">
    <source>
        <dbReference type="PROSITE-ProRule" id="PRU00221"/>
    </source>
</evidence>
<accession>A0A8I6SAS4</accession>
<gene>
    <name evidence="4" type="primary">Ciao1</name>
</gene>
<sequence length="334" mass="37342">MKIELVESLKGHTGKVWNAKWNPQGTLLASCGEDKTIRLWGKSGQQWKAKAVLQDGHQKTIREVSWSPSGKCLASASFDGTTAIWDNDSGQFECNATIEGHENEVKSVSYSPSGQFLATCSRDKSVWVWELENGEYECSSVLNAHTQDVKKVIWHPHEDLIASASYDNSIKMFKEDPADNEWMTVATLNSHNSTVWSISFDQTGTRLVSCSDDQTVKIWKQYKPGNPEGVPTVDNEATWKCVCTISGYHDGSVFDVAWCKLTGHIATACADNCIRIFQEVEPSNDNQPNFELMAVKHHAHEQDVNSVFWHPTEPGLLCSTSDDSLVKIWEIEND</sequence>
<dbReference type="GO" id="GO:0097361">
    <property type="term" value="C:cytosolic [4Fe-4S] assembly targeting complex"/>
    <property type="evidence" value="ECO:0007669"/>
    <property type="project" value="InterPro"/>
</dbReference>
<reference evidence="6" key="1">
    <citation type="submission" date="2022-01" db="UniProtKB">
        <authorList>
            <consortium name="EnsemblMetazoa"/>
        </authorList>
    </citation>
    <scope>IDENTIFICATION</scope>
</reference>
<dbReference type="SUPFAM" id="SSF50978">
    <property type="entry name" value="WD40 repeat-like"/>
    <property type="match status" value="1"/>
</dbReference>
<dbReference type="Proteomes" id="UP000494040">
    <property type="component" value="Unassembled WGS sequence"/>
</dbReference>
<dbReference type="OrthoDB" id="284782at2759"/>
<dbReference type="InterPro" id="IPR036322">
    <property type="entry name" value="WD40_repeat_dom_sf"/>
</dbReference>
<dbReference type="HAMAP" id="MF_03037">
    <property type="entry name" value="ciao1"/>
    <property type="match status" value="1"/>
</dbReference>
<dbReference type="OMA" id="IREIRWS"/>
<dbReference type="PRINTS" id="PR00320">
    <property type="entry name" value="GPROTEINBRPT"/>
</dbReference>